<dbReference type="SUPFAM" id="SSF143410">
    <property type="entry name" value="DOPA-like"/>
    <property type="match status" value="1"/>
</dbReference>
<dbReference type="KEGG" id="vih:AB0763_01700"/>
<dbReference type="InterPro" id="IPR023389">
    <property type="entry name" value="DOPA-like_sf"/>
</dbReference>
<dbReference type="Pfam" id="PF08883">
    <property type="entry name" value="DOPA_dioxygen"/>
    <property type="match status" value="1"/>
</dbReference>
<evidence type="ECO:0000313" key="1">
    <source>
        <dbReference type="EMBL" id="XDK25389.1"/>
    </source>
</evidence>
<dbReference type="Gene3D" id="3.30.70.1240">
    <property type="entry name" value="DOPA-like domains"/>
    <property type="match status" value="1"/>
</dbReference>
<sequence length="125" mass="14156">MTISNTIEKFNDPKHYDRYHAHVYYDADSTEQARALCDAAVNQFDLHAGNFHLKLVGPHPCWSCQLTVTGEQFESVIPWLDANRQGLTIMIHAVTGDNMKDHTDLVAWLGQPIALNLDFFATLNK</sequence>
<protein>
    <submittedName>
        <fullName evidence="1">DOPA 4,5-dioxygenase family protein</fullName>
    </submittedName>
</protein>
<accession>A0AB39HGR9</accession>
<dbReference type="PANTHER" id="PTHR36423">
    <property type="entry name" value="AFR070WP"/>
    <property type="match status" value="1"/>
</dbReference>
<name>A0AB39HGR9_9VIBR</name>
<gene>
    <name evidence="1" type="ORF">AB0763_01700</name>
</gene>
<organism evidence="1">
    <name type="scientific">Vibrio sp. HB236076</name>
    <dbReference type="NCBI Taxonomy" id="3232307"/>
    <lineage>
        <taxon>Bacteria</taxon>
        <taxon>Pseudomonadati</taxon>
        <taxon>Pseudomonadota</taxon>
        <taxon>Gammaproteobacteria</taxon>
        <taxon>Vibrionales</taxon>
        <taxon>Vibrionaceae</taxon>
        <taxon>Vibrio</taxon>
    </lineage>
</organism>
<dbReference type="RefSeq" id="WP_306102146.1">
    <property type="nucleotide sequence ID" value="NZ_CP162601.1"/>
</dbReference>
<dbReference type="AlphaFoldDB" id="A0AB39HGR9"/>
<dbReference type="InterPro" id="IPR014980">
    <property type="entry name" value="DOPA_dioxygen"/>
</dbReference>
<dbReference type="PIRSF" id="PIRSF028139">
    <property type="entry name" value="DOPA-diox_rel_Mll2280"/>
    <property type="match status" value="1"/>
</dbReference>
<dbReference type="PANTHER" id="PTHR36423:SF2">
    <property type="entry name" value="AFR070WP"/>
    <property type="match status" value="1"/>
</dbReference>
<dbReference type="EMBL" id="CP162601">
    <property type="protein sequence ID" value="XDK25389.1"/>
    <property type="molecule type" value="Genomic_DNA"/>
</dbReference>
<reference evidence="1" key="1">
    <citation type="submission" date="2024-07" db="EMBL/GenBank/DDBJ databases">
        <title>Genome Analysis of a Potential Novel Vibrio Species Secreting pH- and Thermo-stable Alginate Lyase and its Application in Producing Alginate Oligosaccharides.</title>
        <authorList>
            <person name="Huang H."/>
            <person name="Bao K."/>
        </authorList>
    </citation>
    <scope>NUCLEOTIDE SEQUENCE</scope>
    <source>
        <strain evidence="1">HB236076</strain>
    </source>
</reference>
<proteinExistence type="predicted"/>